<evidence type="ECO:0000313" key="3">
    <source>
        <dbReference type="EMBL" id="PWZ00545.1"/>
    </source>
</evidence>
<feature type="transmembrane region" description="Helical" evidence="1">
    <location>
        <begin position="80"/>
        <end position="96"/>
    </location>
</feature>
<organism evidence="3 4">
    <name type="scientific">Testicularia cyperi</name>
    <dbReference type="NCBI Taxonomy" id="1882483"/>
    <lineage>
        <taxon>Eukaryota</taxon>
        <taxon>Fungi</taxon>
        <taxon>Dikarya</taxon>
        <taxon>Basidiomycota</taxon>
        <taxon>Ustilaginomycotina</taxon>
        <taxon>Ustilaginomycetes</taxon>
        <taxon>Ustilaginales</taxon>
        <taxon>Anthracoideaceae</taxon>
        <taxon>Testicularia</taxon>
    </lineage>
</organism>
<keyword evidence="4" id="KW-1185">Reference proteome</keyword>
<proteinExistence type="predicted"/>
<keyword evidence="2" id="KW-0732">Signal</keyword>
<feature type="signal peptide" evidence="2">
    <location>
        <begin position="1"/>
        <end position="23"/>
    </location>
</feature>
<dbReference type="EMBL" id="KZ819192">
    <property type="protein sequence ID" value="PWZ00545.1"/>
    <property type="molecule type" value="Genomic_DNA"/>
</dbReference>
<dbReference type="Proteomes" id="UP000246740">
    <property type="component" value="Unassembled WGS sequence"/>
</dbReference>
<evidence type="ECO:0000256" key="1">
    <source>
        <dbReference type="SAM" id="Phobius"/>
    </source>
</evidence>
<protein>
    <submittedName>
        <fullName evidence="3">Uncharacterized protein</fullName>
    </submittedName>
</protein>
<accession>A0A317XQH5</accession>
<evidence type="ECO:0000256" key="2">
    <source>
        <dbReference type="SAM" id="SignalP"/>
    </source>
</evidence>
<keyword evidence="1" id="KW-0472">Membrane</keyword>
<reference evidence="3 4" key="1">
    <citation type="journal article" date="2018" name="Mol. Biol. Evol.">
        <title>Broad Genomic Sampling Reveals a Smut Pathogenic Ancestry of the Fungal Clade Ustilaginomycotina.</title>
        <authorList>
            <person name="Kijpornyongpan T."/>
            <person name="Mondo S.J."/>
            <person name="Barry K."/>
            <person name="Sandor L."/>
            <person name="Lee J."/>
            <person name="Lipzen A."/>
            <person name="Pangilinan J."/>
            <person name="LaButti K."/>
            <person name="Hainaut M."/>
            <person name="Henrissat B."/>
            <person name="Grigoriev I.V."/>
            <person name="Spatafora J.W."/>
            <person name="Aime M.C."/>
        </authorList>
    </citation>
    <scope>NUCLEOTIDE SEQUENCE [LARGE SCALE GENOMIC DNA]</scope>
    <source>
        <strain evidence="3 4">MCA 3645</strain>
    </source>
</reference>
<evidence type="ECO:0000313" key="4">
    <source>
        <dbReference type="Proteomes" id="UP000246740"/>
    </source>
</evidence>
<feature type="chain" id="PRO_5016386502" evidence="2">
    <location>
        <begin position="24"/>
        <end position="162"/>
    </location>
</feature>
<gene>
    <name evidence="3" type="ORF">BCV70DRAFT_206000</name>
</gene>
<dbReference type="InParanoid" id="A0A317XQH5"/>
<sequence>MIGKSISAFAVLAGMSSLLSVFAQIENTVSVPTHFNRDDEVWKKWCQGGGKSGHACFHILNGSPDAYTVPSGRLDQLNCRIYVVFVFVLVHIVILYRSRTDFGVACQTTENPLRVSVDHVGSIDVKGPAGERGCSVTGDFYGTNFTGIAGSGDLTVGYPLGT</sequence>
<name>A0A317XQH5_9BASI</name>
<dbReference type="AlphaFoldDB" id="A0A317XQH5"/>
<keyword evidence="1" id="KW-0812">Transmembrane</keyword>
<keyword evidence="1" id="KW-1133">Transmembrane helix</keyword>